<dbReference type="PROSITE" id="PS00028">
    <property type="entry name" value="ZINC_FINGER_C2H2_1"/>
    <property type="match status" value="1"/>
</dbReference>
<dbReference type="PROSITE" id="PS50157">
    <property type="entry name" value="ZINC_FINGER_C2H2_2"/>
    <property type="match status" value="1"/>
</dbReference>
<feature type="compositionally biased region" description="Basic and acidic residues" evidence="2">
    <location>
        <begin position="252"/>
        <end position="267"/>
    </location>
</feature>
<evidence type="ECO:0000259" key="3">
    <source>
        <dbReference type="PROSITE" id="PS50157"/>
    </source>
</evidence>
<feature type="compositionally biased region" description="Basic and acidic residues" evidence="2">
    <location>
        <begin position="186"/>
        <end position="197"/>
    </location>
</feature>
<proteinExistence type="predicted"/>
<dbReference type="GO" id="GO:0008270">
    <property type="term" value="F:zinc ion binding"/>
    <property type="evidence" value="ECO:0007669"/>
    <property type="project" value="UniProtKB-KW"/>
</dbReference>
<evidence type="ECO:0000313" key="5">
    <source>
        <dbReference type="Proteomes" id="UP000054266"/>
    </source>
</evidence>
<feature type="region of interest" description="Disordered" evidence="2">
    <location>
        <begin position="70"/>
        <end position="150"/>
    </location>
</feature>
<evidence type="ECO:0000256" key="1">
    <source>
        <dbReference type="PROSITE-ProRule" id="PRU00042"/>
    </source>
</evidence>
<feature type="compositionally biased region" description="Polar residues" evidence="2">
    <location>
        <begin position="119"/>
        <end position="132"/>
    </location>
</feature>
<dbReference type="EMBL" id="KN846958">
    <property type="protein sequence ID" value="KIW69569.1"/>
    <property type="molecule type" value="Genomic_DNA"/>
</dbReference>
<dbReference type="HOGENOM" id="CLU_631633_0_0_1"/>
<dbReference type="InterPro" id="IPR013087">
    <property type="entry name" value="Znf_C2H2_type"/>
</dbReference>
<keyword evidence="1" id="KW-0863">Zinc-finger</keyword>
<accession>A0A0D2GBY7</accession>
<evidence type="ECO:0000313" key="4">
    <source>
        <dbReference type="EMBL" id="KIW69569.1"/>
    </source>
</evidence>
<dbReference type="Proteomes" id="UP000054266">
    <property type="component" value="Unassembled WGS sequence"/>
</dbReference>
<protein>
    <recommendedName>
        <fullName evidence="3">C2H2-type domain-containing protein</fullName>
    </recommendedName>
</protein>
<feature type="domain" description="C2H2-type" evidence="3">
    <location>
        <begin position="408"/>
        <end position="436"/>
    </location>
</feature>
<keyword evidence="5" id="KW-1185">Reference proteome</keyword>
<feature type="region of interest" description="Disordered" evidence="2">
    <location>
        <begin position="167"/>
        <end position="269"/>
    </location>
</feature>
<name>A0A0D2GBY7_9EURO</name>
<feature type="compositionally biased region" description="Basic residues" evidence="2">
    <location>
        <begin position="198"/>
        <end position="212"/>
    </location>
</feature>
<evidence type="ECO:0000256" key="2">
    <source>
        <dbReference type="SAM" id="MobiDB-lite"/>
    </source>
</evidence>
<dbReference type="AlphaFoldDB" id="A0A0D2GBY7"/>
<keyword evidence="1" id="KW-0862">Zinc</keyword>
<keyword evidence="1" id="KW-0479">Metal-binding</keyword>
<reference evidence="4 5" key="1">
    <citation type="submission" date="2015-01" db="EMBL/GenBank/DDBJ databases">
        <title>The Genome Sequence of Capronia semiimmersa CBS27337.</title>
        <authorList>
            <consortium name="The Broad Institute Genomics Platform"/>
            <person name="Cuomo C."/>
            <person name="de Hoog S."/>
            <person name="Gorbushina A."/>
            <person name="Stielow B."/>
            <person name="Teixiera M."/>
            <person name="Abouelleil A."/>
            <person name="Chapman S.B."/>
            <person name="Priest M."/>
            <person name="Young S.K."/>
            <person name="Wortman J."/>
            <person name="Nusbaum C."/>
            <person name="Birren B."/>
        </authorList>
    </citation>
    <scope>NUCLEOTIDE SEQUENCE [LARGE SCALE GENOMIC DNA]</scope>
    <source>
        <strain evidence="4 5">CBS 27337</strain>
    </source>
</reference>
<organism evidence="4 5">
    <name type="scientific">Phialophora macrospora</name>
    <dbReference type="NCBI Taxonomy" id="1851006"/>
    <lineage>
        <taxon>Eukaryota</taxon>
        <taxon>Fungi</taxon>
        <taxon>Dikarya</taxon>
        <taxon>Ascomycota</taxon>
        <taxon>Pezizomycotina</taxon>
        <taxon>Eurotiomycetes</taxon>
        <taxon>Chaetothyriomycetidae</taxon>
        <taxon>Chaetothyriales</taxon>
        <taxon>Herpotrichiellaceae</taxon>
        <taxon>Phialophora</taxon>
    </lineage>
</organism>
<feature type="compositionally biased region" description="Polar residues" evidence="2">
    <location>
        <begin position="235"/>
        <end position="251"/>
    </location>
</feature>
<feature type="region of interest" description="Disordered" evidence="2">
    <location>
        <begin position="478"/>
        <end position="500"/>
    </location>
</feature>
<sequence>MSQLSGKIEIEIKNGKRHHEKIRSGTGFKIEVEYDDKDKVQGPKEQNTWASLCAWARSLPFPARMARMFGMPDSRSARPSLSEGPVMQSTTRAPGAEERSESSRGASASSETEFFLAVESSTAPRSDNQSIPASREILFKTPQRSGRRAPALRARIHVWDINDGKAVQRRDGRRANSKKRHRHRDGTRQSKRTDKFRSRQRRSQKLSRRRRIMAAAVRSREVMSGTAFHLRPSDEYQTGPQSTTPESTSHSEGQREIMHEKKSEDRRRQCRHVSNPIVTLAASEISSQAVLTPRATSTPEAPKRTDIYGRIIPEAVPSPGDAKDATSQEAPFSDCEVARECTPTSVAPGIVAESTALTTSVPTSRLDTALHSRSSTRRVVAQEWWREQAAKANVAAKSESQETEHASIKCNQCSRAFATESGLNRHSKLLHRSRARLWDCENKISQLKIPRSHHPNIGDRAKRNLVMSPTIIVSAVDAAAAKSRPDTKASDGDALTRALNTKDAGIPVEVKLSTRSPWSSELRS</sequence>
<feature type="compositionally biased region" description="Basic residues" evidence="2">
    <location>
        <begin position="175"/>
        <end position="185"/>
    </location>
</feature>
<gene>
    <name evidence="4" type="ORF">PV04_05439</name>
</gene>